<dbReference type="Proteomes" id="UP000018852">
    <property type="component" value="Unassembled WGS sequence"/>
</dbReference>
<evidence type="ECO:0000256" key="1">
    <source>
        <dbReference type="SAM" id="MobiDB-lite"/>
    </source>
</evidence>
<evidence type="ECO:0000313" key="2">
    <source>
        <dbReference type="EMBL" id="ETJ03702.1"/>
    </source>
</evidence>
<gene>
    <name evidence="2" type="ORF">Q605_AUC00802G0009</name>
</gene>
<protein>
    <submittedName>
        <fullName evidence="2">Uncharacterized protein</fullName>
    </submittedName>
</protein>
<accession>W1VCL3</accession>
<feature type="compositionally biased region" description="Basic residues" evidence="1">
    <location>
        <begin position="1"/>
        <end position="13"/>
    </location>
</feature>
<evidence type="ECO:0000313" key="3">
    <source>
        <dbReference type="Proteomes" id="UP000018852"/>
    </source>
</evidence>
<proteinExistence type="predicted"/>
<organism evidence="2 3">
    <name type="scientific">Actinomyces urogenitalis DORA_12</name>
    <dbReference type="NCBI Taxonomy" id="1403939"/>
    <lineage>
        <taxon>Bacteria</taxon>
        <taxon>Bacillati</taxon>
        <taxon>Actinomycetota</taxon>
        <taxon>Actinomycetes</taxon>
        <taxon>Actinomycetales</taxon>
        <taxon>Actinomycetaceae</taxon>
        <taxon>Actinomyces</taxon>
    </lineage>
</organism>
<comment type="caution">
    <text evidence="2">The sequence shown here is derived from an EMBL/GenBank/DDBJ whole genome shotgun (WGS) entry which is preliminary data.</text>
</comment>
<dbReference type="AlphaFoldDB" id="W1VCL3"/>
<dbReference type="EMBL" id="AZLV01000802">
    <property type="protein sequence ID" value="ETJ03702.1"/>
    <property type="molecule type" value="Genomic_DNA"/>
</dbReference>
<dbReference type="PATRIC" id="fig|1403939.3.peg.1130"/>
<feature type="region of interest" description="Disordered" evidence="1">
    <location>
        <begin position="107"/>
        <end position="129"/>
    </location>
</feature>
<reference evidence="2 3" key="1">
    <citation type="submission" date="2013-12" db="EMBL/GenBank/DDBJ databases">
        <title>A Varibaculum cambriense genome reconstructed from a premature infant gut community with otherwise low bacterial novelty that shifts toward anaerobic metabolism during the third week of life.</title>
        <authorList>
            <person name="Brown C.T."/>
            <person name="Sharon I."/>
            <person name="Thomas B.C."/>
            <person name="Castelle C.J."/>
            <person name="Morowitz M.J."/>
            <person name="Banfield J.F."/>
        </authorList>
    </citation>
    <scope>NUCLEOTIDE SEQUENCE [LARGE SCALE GENOMIC DNA]</scope>
    <source>
        <strain evidence="3">DORA_12</strain>
    </source>
</reference>
<feature type="region of interest" description="Disordered" evidence="1">
    <location>
        <begin position="1"/>
        <end position="23"/>
    </location>
</feature>
<name>W1VCL3_9ACTO</name>
<sequence length="129" mass="14491">MPTRKKPARKKTTRPTPRLRPPATEYTCPRCLARVLTGWDDDLMASKQTIDAAPVTALGELDAWEAGLACFELVGQRISWRDHWRVATRPASTASVHPTHRCHLHLERAPHTPGTTETSWPGHPDQPPY</sequence>